<dbReference type="AlphaFoldDB" id="A0A2B7YCS2"/>
<feature type="region of interest" description="Disordered" evidence="1">
    <location>
        <begin position="116"/>
        <end position="151"/>
    </location>
</feature>
<feature type="signal peptide" evidence="2">
    <location>
        <begin position="1"/>
        <end position="29"/>
    </location>
</feature>
<feature type="compositionally biased region" description="Basic and acidic residues" evidence="1">
    <location>
        <begin position="119"/>
        <end position="129"/>
    </location>
</feature>
<dbReference type="Proteomes" id="UP000223968">
    <property type="component" value="Unassembled WGS sequence"/>
</dbReference>
<reference evidence="3 4" key="1">
    <citation type="submission" date="2017-10" db="EMBL/GenBank/DDBJ databases">
        <title>Comparative genomics in systemic dimorphic fungi from Ajellomycetaceae.</title>
        <authorList>
            <person name="Munoz J.F."/>
            <person name="Mcewen J.G."/>
            <person name="Clay O.K."/>
            <person name="Cuomo C.A."/>
        </authorList>
    </citation>
    <scope>NUCLEOTIDE SEQUENCE [LARGE SCALE GENOMIC DNA]</scope>
    <source>
        <strain evidence="3 4">UAMH5409</strain>
    </source>
</reference>
<feature type="compositionally biased region" description="Gly residues" evidence="1">
    <location>
        <begin position="55"/>
        <end position="66"/>
    </location>
</feature>
<evidence type="ECO:0000256" key="1">
    <source>
        <dbReference type="SAM" id="MobiDB-lite"/>
    </source>
</evidence>
<dbReference type="EMBL" id="PDNB01000002">
    <property type="protein sequence ID" value="PGH18861.1"/>
    <property type="molecule type" value="Genomic_DNA"/>
</dbReference>
<organism evidence="3 4">
    <name type="scientific">Helicocarpus griseus UAMH5409</name>
    <dbReference type="NCBI Taxonomy" id="1447875"/>
    <lineage>
        <taxon>Eukaryota</taxon>
        <taxon>Fungi</taxon>
        <taxon>Dikarya</taxon>
        <taxon>Ascomycota</taxon>
        <taxon>Pezizomycotina</taxon>
        <taxon>Eurotiomycetes</taxon>
        <taxon>Eurotiomycetidae</taxon>
        <taxon>Onygenales</taxon>
        <taxon>Ajellomycetaceae</taxon>
        <taxon>Helicocarpus</taxon>
    </lineage>
</organism>
<feature type="region of interest" description="Disordered" evidence="1">
    <location>
        <begin position="48"/>
        <end position="82"/>
    </location>
</feature>
<name>A0A2B7YCS2_9EURO</name>
<evidence type="ECO:0000256" key="2">
    <source>
        <dbReference type="SAM" id="SignalP"/>
    </source>
</evidence>
<protein>
    <submittedName>
        <fullName evidence="3">Uncharacterized protein</fullName>
    </submittedName>
</protein>
<evidence type="ECO:0000313" key="3">
    <source>
        <dbReference type="EMBL" id="PGH18861.1"/>
    </source>
</evidence>
<comment type="caution">
    <text evidence="3">The sequence shown here is derived from an EMBL/GenBank/DDBJ whole genome shotgun (WGS) entry which is preliminary data.</text>
</comment>
<keyword evidence="4" id="KW-1185">Reference proteome</keyword>
<accession>A0A2B7YCS2</accession>
<sequence>MAPITMKSWPLLTTLLVLLFGLLASATQADANSLVKSAATLERHAERLAVRAPKGGKGGGGGGSGGGDDDDDDDDDKKPINWQDCRSGSTCAECFGKEYVNCLSPANVCYNPATQSRSDVCREPPKDAIKQGSNDPKKATTNGPGANGASQLTVMGPVTLGALGLAVAML</sequence>
<dbReference type="OrthoDB" id="4188363at2759"/>
<evidence type="ECO:0000313" key="4">
    <source>
        <dbReference type="Proteomes" id="UP000223968"/>
    </source>
</evidence>
<proteinExistence type="predicted"/>
<gene>
    <name evidence="3" type="ORF">AJ79_00274</name>
</gene>
<feature type="chain" id="PRO_5012721987" evidence="2">
    <location>
        <begin position="30"/>
        <end position="170"/>
    </location>
</feature>
<feature type="compositionally biased region" description="Polar residues" evidence="1">
    <location>
        <begin position="131"/>
        <end position="151"/>
    </location>
</feature>
<keyword evidence="2" id="KW-0732">Signal</keyword>